<feature type="domain" description="C2H2-type" evidence="9">
    <location>
        <begin position="1051"/>
        <end position="1079"/>
    </location>
</feature>
<accession>A0A8J2NU77</accession>
<feature type="domain" description="C2H2-type" evidence="9">
    <location>
        <begin position="124"/>
        <end position="151"/>
    </location>
</feature>
<keyword evidence="11" id="KW-1185">Reference proteome</keyword>
<feature type="domain" description="C2H2-type" evidence="9">
    <location>
        <begin position="152"/>
        <end position="175"/>
    </location>
</feature>
<feature type="region of interest" description="Disordered" evidence="8">
    <location>
        <begin position="992"/>
        <end position="1041"/>
    </location>
</feature>
<keyword evidence="6" id="KW-0539">Nucleus</keyword>
<keyword evidence="3" id="KW-0677">Repeat</keyword>
<dbReference type="Proteomes" id="UP000708208">
    <property type="component" value="Unassembled WGS sequence"/>
</dbReference>
<protein>
    <recommendedName>
        <fullName evidence="9">C2H2-type domain-containing protein</fullName>
    </recommendedName>
</protein>
<feature type="domain" description="C2H2-type" evidence="9">
    <location>
        <begin position="970"/>
        <end position="998"/>
    </location>
</feature>
<reference evidence="10" key="1">
    <citation type="submission" date="2021-06" db="EMBL/GenBank/DDBJ databases">
        <authorList>
            <person name="Hodson N. C."/>
            <person name="Mongue J. A."/>
            <person name="Jaron S. K."/>
        </authorList>
    </citation>
    <scope>NUCLEOTIDE SEQUENCE</scope>
</reference>
<dbReference type="PANTHER" id="PTHR24376">
    <property type="entry name" value="ZINC FINGER PROTEIN"/>
    <property type="match status" value="1"/>
</dbReference>
<evidence type="ECO:0000256" key="6">
    <source>
        <dbReference type="ARBA" id="ARBA00023242"/>
    </source>
</evidence>
<feature type="domain" description="C2H2-type" evidence="9">
    <location>
        <begin position="1312"/>
        <end position="1340"/>
    </location>
</feature>
<dbReference type="GO" id="GO:0008270">
    <property type="term" value="F:zinc ion binding"/>
    <property type="evidence" value="ECO:0007669"/>
    <property type="project" value="UniProtKB-KW"/>
</dbReference>
<feature type="domain" description="C2H2-type" evidence="9">
    <location>
        <begin position="266"/>
        <end position="293"/>
    </location>
</feature>
<feature type="region of interest" description="Disordered" evidence="8">
    <location>
        <begin position="237"/>
        <end position="264"/>
    </location>
</feature>
<dbReference type="Pfam" id="PF12874">
    <property type="entry name" value="zf-met"/>
    <property type="match status" value="2"/>
</dbReference>
<feature type="domain" description="C2H2-type" evidence="9">
    <location>
        <begin position="362"/>
        <end position="390"/>
    </location>
</feature>
<feature type="domain" description="C2H2-type" evidence="9">
    <location>
        <begin position="323"/>
        <end position="351"/>
    </location>
</feature>
<feature type="domain" description="C2H2-type" evidence="9">
    <location>
        <begin position="294"/>
        <end position="322"/>
    </location>
</feature>
<evidence type="ECO:0000256" key="1">
    <source>
        <dbReference type="ARBA" id="ARBA00004123"/>
    </source>
</evidence>
<feature type="domain" description="C2H2-type" evidence="9">
    <location>
        <begin position="1341"/>
        <end position="1369"/>
    </location>
</feature>
<feature type="region of interest" description="Disordered" evidence="8">
    <location>
        <begin position="1125"/>
        <end position="1154"/>
    </location>
</feature>
<dbReference type="PANTHER" id="PTHR24376:SF235">
    <property type="entry name" value="C2H2-TYPE DOMAIN-CONTAINING PROTEIN"/>
    <property type="match status" value="1"/>
</dbReference>
<feature type="domain" description="C2H2-type" evidence="9">
    <location>
        <begin position="483"/>
        <end position="510"/>
    </location>
</feature>
<sequence length="1374" mass="154105">MHSCMHCGKVLQTATALRNHIYIHTGEKPWQCDKCPAVFRLYSTLYDHRRVSHVVGGKFKCPQCPCRFQAQLGLKRHVGIYHPKMNLEAMSVSKKLGAKGKAVQQIAMGRVTTTVLSSDGTRTYPCNYCGKVFYKSQYLRNHLPVHTGERRSVCHLCGVGFKSSSNLLAHKKVSHVEGGKHKCERCTCVFASLLGLVRHRRLLHGIGKASMMSHKVKKAKLIKAPMHFLAAFSSDGFEDEEDMEVEEEEEDEEEQEEQETVTEDNFECEECGKVLASAAGLRNHLMIHSGEKPWICNICGLSFRLNSTLYGHKKSSHVPNGPFKCDICPCSFAAQFGLRRHKICFHDAAESTVEPIVTVKSSKCQYCKKVFKSMNILQQHIQLVHRSEDMERPVKCPKCDCAYTTARSLRKHTKTAHVPGGKKCPKCPCAFSTSQARKAHHTKMHVKPNLTSLKIQRTPVVASNGEKKTEISNASKLDASNPLPCDRCNKLFYSETSLKGHLRYCSQQNIQCDLCDESFSIHSNMIRHKRSCHVSNGPYKCNQCTHCYATTRGISRHMAHAHGVYSRERNRTSHGSVFSPKKVLPALQMKPTLAIHRIIQNSKMRDIRKRKPYQRVPETLRKHKCLLCGNAFSSNGNYKKHMQTSHVPGGKYPCSKCSCVFNTYNALNSHVGNRHSSRKSLNENLQLSTKMISQKRPASASPHKPSIPTLSKIKFNFFRPSASLPVPSPSPPVSPPHSAIIKRKPSELLKRMALIVGGNDTRESSPEPPTPPRIASPKVEMKVLPVPFTTPSGIPKCDVCGKIYSNMATLRNHLTVHTGEKPFPCDLCGQRFRQKGDVVSHKKTNHSDGKYKCGLCPCRFISTQGYKRHMVQIHENAKSQAQVQQQKVVQPVVKPSKGQPLASIMKPEKKESVEYGKLGKVTLAFSSENSKVNSSKDGRKFSCELCDASFNHIQNLLRHRKSSHVPWGEYKCSLCSCSFVSPTSLRTHQAIFHHSDKKGGKHAGLPGKPKRERAAVPSSTQSSADEGEAQEDPQDIRAPKIIKNQRGKKTFLCQMCGASFNSYGNSTKHITNSHVDNGSYPCKKCPCIFVSFKGLTRHESIYHTGGNKGAKRQIFTHVKRELKLEVEESEGAAGSQHEMKNRYEDDSSDLEEEHSPEIFENNFEDEEECLLIRGNEINSNEVDPLDTSSSQDEDSQSDDRVLSPKIEGTSLAQQDEEDADPFMEPDLLDLQARIPSITVTKVADTNSKPEKILPRPHGTVFGDVGVLQKERINRFAIYAKKDQHVCDICNMKFSQLGSLKGHMRIHTGDKPYQCRYCGICFRLNGTLATHVKKCHHEANPYQCEYCSCQFVTSGVLTQHIFKYHPEKAESLDEA</sequence>
<gene>
    <name evidence="10" type="ORF">AFUS01_LOCUS7958</name>
</gene>
<evidence type="ECO:0000256" key="4">
    <source>
        <dbReference type="ARBA" id="ARBA00022771"/>
    </source>
</evidence>
<evidence type="ECO:0000259" key="9">
    <source>
        <dbReference type="PROSITE" id="PS50157"/>
    </source>
</evidence>
<feature type="domain" description="C2H2-type" evidence="9">
    <location>
        <begin position="181"/>
        <end position="209"/>
    </location>
</feature>
<evidence type="ECO:0000313" key="10">
    <source>
        <dbReference type="EMBL" id="CAG7718577.1"/>
    </source>
</evidence>
<evidence type="ECO:0000256" key="2">
    <source>
        <dbReference type="ARBA" id="ARBA00022723"/>
    </source>
</evidence>
<feature type="region of interest" description="Disordered" evidence="8">
    <location>
        <begin position="1176"/>
        <end position="1219"/>
    </location>
</feature>
<proteinExistence type="predicted"/>
<dbReference type="OrthoDB" id="8922241at2759"/>
<evidence type="ECO:0000256" key="8">
    <source>
        <dbReference type="SAM" id="MobiDB-lite"/>
    </source>
</evidence>
<comment type="caution">
    <text evidence="10">The sequence shown here is derived from an EMBL/GenBank/DDBJ whole genome shotgun (WGS) entry which is preliminary data.</text>
</comment>
<feature type="domain" description="C2H2-type" evidence="9">
    <location>
        <begin position="1080"/>
        <end position="1108"/>
    </location>
</feature>
<feature type="domain" description="C2H2-type" evidence="9">
    <location>
        <begin position="795"/>
        <end position="822"/>
    </location>
</feature>
<dbReference type="FunFam" id="3.30.160.60:FF:000446">
    <property type="entry name" value="Zinc finger protein"/>
    <property type="match status" value="2"/>
</dbReference>
<feature type="domain" description="C2H2-type" evidence="9">
    <location>
        <begin position="941"/>
        <end position="964"/>
    </location>
</feature>
<feature type="domain" description="C2H2-type" evidence="9">
    <location>
        <begin position="652"/>
        <end position="680"/>
    </location>
</feature>
<dbReference type="PROSITE" id="PS00028">
    <property type="entry name" value="ZINC_FINGER_C2H2_1"/>
    <property type="match status" value="26"/>
</dbReference>
<evidence type="ECO:0000256" key="7">
    <source>
        <dbReference type="PROSITE-ProRule" id="PRU00042"/>
    </source>
</evidence>
<name>A0A8J2NU77_9HEXA</name>
<keyword evidence="4 7" id="KW-0863">Zinc-finger</keyword>
<organism evidence="10 11">
    <name type="scientific">Allacma fusca</name>
    <dbReference type="NCBI Taxonomy" id="39272"/>
    <lineage>
        <taxon>Eukaryota</taxon>
        <taxon>Metazoa</taxon>
        <taxon>Ecdysozoa</taxon>
        <taxon>Arthropoda</taxon>
        <taxon>Hexapoda</taxon>
        <taxon>Collembola</taxon>
        <taxon>Symphypleona</taxon>
        <taxon>Sminthuridae</taxon>
        <taxon>Allacma</taxon>
    </lineage>
</organism>
<evidence type="ECO:0000313" key="11">
    <source>
        <dbReference type="Proteomes" id="UP000708208"/>
    </source>
</evidence>
<dbReference type="InterPro" id="IPR013087">
    <property type="entry name" value="Znf_C2H2_type"/>
</dbReference>
<keyword evidence="5" id="KW-0862">Zinc</keyword>
<feature type="domain" description="C2H2-type" evidence="9">
    <location>
        <begin position="1284"/>
        <end position="1311"/>
    </location>
</feature>
<keyword evidence="2" id="KW-0479">Metal-binding</keyword>
<feature type="domain" description="C2H2-type" evidence="9">
    <location>
        <begin position="2"/>
        <end position="29"/>
    </location>
</feature>
<comment type="subcellular location">
    <subcellularLocation>
        <location evidence="1">Nucleus</location>
    </subcellularLocation>
</comment>
<dbReference type="EMBL" id="CAJVCH010054464">
    <property type="protein sequence ID" value="CAG7718577.1"/>
    <property type="molecule type" value="Genomic_DNA"/>
</dbReference>
<feature type="domain" description="C2H2-type" evidence="9">
    <location>
        <begin position="30"/>
        <end position="53"/>
    </location>
</feature>
<evidence type="ECO:0000256" key="3">
    <source>
        <dbReference type="ARBA" id="ARBA00022737"/>
    </source>
</evidence>
<dbReference type="PROSITE" id="PS50157">
    <property type="entry name" value="ZINC_FINGER_C2H2_2"/>
    <property type="match status" value="23"/>
</dbReference>
<feature type="domain" description="C2H2-type" evidence="9">
    <location>
        <begin position="851"/>
        <end position="879"/>
    </location>
</feature>
<feature type="domain" description="C2H2-type" evidence="9">
    <location>
        <begin position="823"/>
        <end position="851"/>
    </location>
</feature>
<dbReference type="Pfam" id="PF13912">
    <property type="entry name" value="zf-C2H2_6"/>
    <property type="match status" value="2"/>
</dbReference>
<evidence type="ECO:0000256" key="5">
    <source>
        <dbReference type="ARBA" id="ARBA00022833"/>
    </source>
</evidence>
<dbReference type="Pfam" id="PF00096">
    <property type="entry name" value="zf-C2H2"/>
    <property type="match status" value="8"/>
</dbReference>
<feature type="domain" description="C2H2-type" evidence="9">
    <location>
        <begin position="623"/>
        <end position="646"/>
    </location>
</feature>
<feature type="domain" description="C2H2-type" evidence="9">
    <location>
        <begin position="510"/>
        <end position="538"/>
    </location>
</feature>
<dbReference type="SMART" id="SM00355">
    <property type="entry name" value="ZnF_C2H2"/>
    <property type="match status" value="27"/>
</dbReference>
<dbReference type="GO" id="GO:0005634">
    <property type="term" value="C:nucleus"/>
    <property type="evidence" value="ECO:0007669"/>
    <property type="project" value="UniProtKB-SubCell"/>
</dbReference>